<dbReference type="InterPro" id="IPR020845">
    <property type="entry name" value="AMP-binding_CS"/>
</dbReference>
<accession>A0A403MJK9</accession>
<organism evidence="5">
    <name type="scientific">Salmonella enterica I</name>
    <dbReference type="NCBI Taxonomy" id="59201"/>
    <lineage>
        <taxon>Bacteria</taxon>
        <taxon>Pseudomonadati</taxon>
        <taxon>Pseudomonadota</taxon>
        <taxon>Gammaproteobacteria</taxon>
        <taxon>Enterobacterales</taxon>
        <taxon>Enterobacteriaceae</taxon>
        <taxon>Salmonella</taxon>
    </lineage>
</organism>
<evidence type="ECO:0000256" key="2">
    <source>
        <dbReference type="ARBA" id="ARBA00022598"/>
    </source>
</evidence>
<dbReference type="InterPro" id="IPR019999">
    <property type="entry name" value="Anth_synth_I-like"/>
</dbReference>
<dbReference type="Gene3D" id="3.30.300.30">
    <property type="match status" value="1"/>
</dbReference>
<keyword evidence="2" id="KW-0436">Ligase</keyword>
<evidence type="ECO:0000256" key="1">
    <source>
        <dbReference type="ARBA" id="ARBA00004924"/>
    </source>
</evidence>
<dbReference type="FunFam" id="3.40.50.980:FF:000003">
    <property type="entry name" value="Vibriobactin-specific 2,3-dihydroxybenzoate-AMP ligase"/>
    <property type="match status" value="1"/>
</dbReference>
<dbReference type="SUPFAM" id="SSF56801">
    <property type="entry name" value="Acetyl-CoA synthetase-like"/>
    <property type="match status" value="1"/>
</dbReference>
<evidence type="ECO:0000259" key="3">
    <source>
        <dbReference type="Pfam" id="PF00425"/>
    </source>
</evidence>
<evidence type="ECO:0000313" key="5">
    <source>
        <dbReference type="EMBL" id="MLU98441.1"/>
    </source>
</evidence>
<dbReference type="Proteomes" id="UP000885374">
    <property type="component" value="Unassembled WGS sequence"/>
</dbReference>
<dbReference type="InterPro" id="IPR005801">
    <property type="entry name" value="ADC_synthase"/>
</dbReference>
<dbReference type="PANTHER" id="PTHR43767:SF10">
    <property type="entry name" value="SURFACTIN SYNTHASE SUBUNIT 1"/>
    <property type="match status" value="1"/>
</dbReference>
<feature type="domain" description="Chorismate-utilising enzyme C-terminal" evidence="3">
    <location>
        <begin position="731"/>
        <end position="985"/>
    </location>
</feature>
<dbReference type="InterPro" id="IPR019996">
    <property type="entry name" value="Salicylate_synthase"/>
</dbReference>
<dbReference type="SUPFAM" id="SSF56322">
    <property type="entry name" value="ADC synthase"/>
    <property type="match status" value="1"/>
</dbReference>
<dbReference type="NCBIfam" id="TIGR03494">
    <property type="entry name" value="salicyl_syn"/>
    <property type="match status" value="1"/>
</dbReference>
<dbReference type="FunFam" id="2.30.38.10:FF:000003">
    <property type="entry name" value="Vibriobactin-specific 2,3-dihydroxybenzoate-AMP ligase"/>
    <property type="match status" value="1"/>
</dbReference>
<dbReference type="Gene3D" id="2.30.38.10">
    <property type="entry name" value="Luciferase, Domain 3"/>
    <property type="match status" value="1"/>
</dbReference>
<dbReference type="PANTHER" id="PTHR43767">
    <property type="entry name" value="LONG-CHAIN-FATTY-ACID--COA LIGASE"/>
    <property type="match status" value="1"/>
</dbReference>
<comment type="caution">
    <text evidence="5">The sequence shown here is derived from an EMBL/GenBank/DDBJ whole genome shotgun (WGS) entry which is preliminary data.</text>
</comment>
<dbReference type="Gene3D" id="3.60.120.10">
    <property type="entry name" value="Anthranilate synthase"/>
    <property type="match status" value="1"/>
</dbReference>
<dbReference type="InterPro" id="IPR015890">
    <property type="entry name" value="Chorismate_C"/>
</dbReference>
<gene>
    <name evidence="5" type="ORF">DRU74_17190</name>
</gene>
<dbReference type="PROSITE" id="PS00455">
    <property type="entry name" value="AMP_BINDING"/>
    <property type="match status" value="1"/>
</dbReference>
<dbReference type="GO" id="GO:0016833">
    <property type="term" value="F:oxo-acid-lyase activity"/>
    <property type="evidence" value="ECO:0007669"/>
    <property type="project" value="InterPro"/>
</dbReference>
<dbReference type="GO" id="GO:0016874">
    <property type="term" value="F:ligase activity"/>
    <property type="evidence" value="ECO:0007669"/>
    <property type="project" value="UniProtKB-KW"/>
</dbReference>
<protein>
    <submittedName>
        <fullName evidence="5">Salicylate synthase</fullName>
    </submittedName>
</protein>
<evidence type="ECO:0000259" key="4">
    <source>
        <dbReference type="Pfam" id="PF00501"/>
    </source>
</evidence>
<dbReference type="AlphaFoldDB" id="A0A403MJK9"/>
<dbReference type="InterPro" id="IPR000873">
    <property type="entry name" value="AMP-dep_synth/lig_dom"/>
</dbReference>
<dbReference type="PRINTS" id="PR00095">
    <property type="entry name" value="ANTSNTHASEI"/>
</dbReference>
<sequence length="997" mass="111684">MLWIKSGHFLWQTGKFMNTLIKSEKPDNWPDTPLGSLPVQLANQFAGRIAVCCGPDQITYLELADKSCRFANYLHQAGVRKGDNVLLQLPNSIGFLVALFALFRLGARPVLAMPTQGENDLKTLCQTALPRMWLYPDHYLAHDFKPLATRIAECLPDLQQVVVYQANDPDCTLRTFCQCSPLNQLDEPKVDAEDTALLLLSGGSTGTPKLIPRTHADYLYNASIMAEICRINSDTVYLATLSAAHNFTLSCPGILGVLLSGGKIVMARTPSCDEIFPLIEQHRVTMTSLVPPLLAVWLDCCAWDKSDLSSLKLLQVGGARLESTLAARVQPELGCQLQQVFGMAEGLICCTRLDDPPEVIIHTQGRPASQWDRLRIVNTENHEVGIGETGELLTQGPYTITGYYRAPQQNLTSFTKMGEYRSGDLVRLTEEGNVIVEGRIKELINRAGEKVSCAELEECIAQHPDIENCVVVGVKDSDLVERICVCLSEHHRISLVELRVFLQQQGMSNFKLPDQLLPVTNWPVTPVGKIDRRQLAVMAQYQTTNDDQRFEPPSSSHDEVIPLQASPLDVTCNFLTIHQEKCIAYEKDACWYIGFDALAEIHLYKDHCELLMDGKCKHFTHQHDYLHSIQQALSALPFSRWRALGVGDFELSYLFHDLPTRVPAERPLLQLLIPRFELMLTEGKAHLQVTNSTDLILLRQQLMAADHIYMPVELEPGRHLEVREKLSNDDSESYKQKVKEAIKDIQRGYYKKVILSRRICLDESLDLVASYHFGRRHNTPARSFLVNFNQHQFMGFSPETIVESTPQRVISTQPLAGTRALTKNEQENIRLREELISDTKEIAEHAISVKLAFEELLQVCSPDSVSVHKFMHVLPRGTVQHLASQLQGTLAEGRNCWDALKALFPAVTASGIPKRAALEAIAARETEPRGAYSGTVLMLDSDGALDAALVLRSLYRLDNGFALQAGAGIVEQSHPMRECMETQEKLQSIGLYLIRER</sequence>
<dbReference type="GO" id="GO:0008909">
    <property type="term" value="F:isochorismate synthase activity"/>
    <property type="evidence" value="ECO:0007669"/>
    <property type="project" value="InterPro"/>
</dbReference>
<dbReference type="InterPro" id="IPR050237">
    <property type="entry name" value="ATP-dep_AMP-bd_enzyme"/>
</dbReference>
<reference evidence="5" key="1">
    <citation type="submission" date="2018-07" db="EMBL/GenBank/DDBJ databases">
        <authorList>
            <person name="Ashton P.M."/>
            <person name="Dallman T."/>
            <person name="Nair S."/>
            <person name="De Pinna E."/>
            <person name="Peters T."/>
            <person name="Grant K."/>
        </authorList>
    </citation>
    <scope>NUCLEOTIDE SEQUENCE [LARGE SCALE GENOMIC DNA]</scope>
    <source>
        <strain evidence="5">157339</strain>
    </source>
</reference>
<dbReference type="EMBL" id="RVHM01000022">
    <property type="protein sequence ID" value="MLU98441.1"/>
    <property type="molecule type" value="Genomic_DNA"/>
</dbReference>
<proteinExistence type="predicted"/>
<dbReference type="InterPro" id="IPR045851">
    <property type="entry name" value="AMP-bd_C_sf"/>
</dbReference>
<dbReference type="Gene3D" id="3.40.50.980">
    <property type="match status" value="2"/>
</dbReference>
<name>A0A403MJK9_SALET</name>
<comment type="pathway">
    <text evidence="1">Siderophore biosynthesis.</text>
</comment>
<dbReference type="Pfam" id="PF00501">
    <property type="entry name" value="AMP-binding"/>
    <property type="match status" value="1"/>
</dbReference>
<feature type="domain" description="AMP-dependent synthetase/ligase" evidence="4">
    <location>
        <begin position="42"/>
        <end position="404"/>
    </location>
</feature>
<dbReference type="Pfam" id="PF00425">
    <property type="entry name" value="Chorismate_bind"/>
    <property type="match status" value="1"/>
</dbReference>